<proteinExistence type="predicted"/>
<protein>
    <submittedName>
        <fullName evidence="1">Uncharacterized protein</fullName>
    </submittedName>
</protein>
<accession>A0ACC2D098</accession>
<organism evidence="1 2">
    <name type="scientific">Diphasiastrum complanatum</name>
    <name type="common">Issler's clubmoss</name>
    <name type="synonym">Lycopodium complanatum</name>
    <dbReference type="NCBI Taxonomy" id="34168"/>
    <lineage>
        <taxon>Eukaryota</taxon>
        <taxon>Viridiplantae</taxon>
        <taxon>Streptophyta</taxon>
        <taxon>Embryophyta</taxon>
        <taxon>Tracheophyta</taxon>
        <taxon>Lycopodiopsida</taxon>
        <taxon>Lycopodiales</taxon>
        <taxon>Lycopodiaceae</taxon>
        <taxon>Lycopodioideae</taxon>
        <taxon>Diphasiastrum</taxon>
    </lineage>
</organism>
<name>A0ACC2D098_DIPCM</name>
<gene>
    <name evidence="1" type="ORF">O6H91_08G102500</name>
</gene>
<comment type="caution">
    <text evidence="1">The sequence shown here is derived from an EMBL/GenBank/DDBJ whole genome shotgun (WGS) entry which is preliminary data.</text>
</comment>
<evidence type="ECO:0000313" key="2">
    <source>
        <dbReference type="Proteomes" id="UP001162992"/>
    </source>
</evidence>
<reference evidence="2" key="1">
    <citation type="journal article" date="2024" name="Proc. Natl. Acad. Sci. U.S.A.">
        <title>Extraordinary preservation of gene collinearity over three hundred million years revealed in homosporous lycophytes.</title>
        <authorList>
            <person name="Li C."/>
            <person name="Wickell D."/>
            <person name="Kuo L.Y."/>
            <person name="Chen X."/>
            <person name="Nie B."/>
            <person name="Liao X."/>
            <person name="Peng D."/>
            <person name="Ji J."/>
            <person name="Jenkins J."/>
            <person name="Williams M."/>
            <person name="Shu S."/>
            <person name="Plott C."/>
            <person name="Barry K."/>
            <person name="Rajasekar S."/>
            <person name="Grimwood J."/>
            <person name="Han X."/>
            <person name="Sun S."/>
            <person name="Hou Z."/>
            <person name="He W."/>
            <person name="Dai G."/>
            <person name="Sun C."/>
            <person name="Schmutz J."/>
            <person name="Leebens-Mack J.H."/>
            <person name="Li F.W."/>
            <person name="Wang L."/>
        </authorList>
    </citation>
    <scope>NUCLEOTIDE SEQUENCE [LARGE SCALE GENOMIC DNA]</scope>
    <source>
        <strain evidence="2">cv. PW_Plant_1</strain>
    </source>
</reference>
<keyword evidence="2" id="KW-1185">Reference proteome</keyword>
<evidence type="ECO:0000313" key="1">
    <source>
        <dbReference type="EMBL" id="KAJ7547753.1"/>
    </source>
</evidence>
<dbReference type="EMBL" id="CM055099">
    <property type="protein sequence ID" value="KAJ7547753.1"/>
    <property type="molecule type" value="Genomic_DNA"/>
</dbReference>
<dbReference type="Proteomes" id="UP001162992">
    <property type="component" value="Chromosome 8"/>
</dbReference>
<sequence length="666" mass="74108">MRHHGWELPYHPLQVVVIAVFSSLAFSFYVFFVPFVGSKLLEYHVIAVFSPMVMAVFVLYVRCAAVNPADPGVGCSNFYPKASSSHKLESVQDIGTHETQSWKENSLHKAVQNSGSQEAPADSKVTGRVKARNWSELVCLPFQGFKSLTQCACVGQNIQQSVTQEELVYCGLCKAQISKYSKHCRACDKCVEGFDHHCRWINNCIGKRNYKTFFSLMTSSLILLFLQWMIGIFVIVRCLLNQKDFKDEIASKLGSSFSFIPFIVVVGLCTILALIATLPLGQLLLFHLILLRKGISTYDYIVAMRELEQHQSAGKDVESRLSSPTSSLSTTVSGPSNINALQRKPWCSPPQMLLESQEAIVPGGTMQHIFEVEAGIKASAVVQESVHKKKNRPVRISPWKLAQLNTKDASRAAARARERSTIFRPASNEESIITETDSSIDSSNRSPAEIVPVSSNKKSKRKPDIPDYFFRDQLPLGKTERKRRIQPPIFDPNRNDNLIINPIACQEEGIASLQSEARSIFRPSILISGSRFFVSPAGGSDFAHKYHHATAGAQLDQDLATSLGASPSEPTKHWLPMSTNDGYEASGGESADDGDNALSLSHTWNNSKSSHYLRKREIHEPRNKSEDLMTSEMCFGSESIAERMRTAAMYSTVASDDQRDFKGPWQ</sequence>